<comment type="caution">
    <text evidence="3">The sequence shown here is derived from an EMBL/GenBank/DDBJ whole genome shotgun (WGS) entry which is preliminary data.</text>
</comment>
<evidence type="ECO:0000313" key="3">
    <source>
        <dbReference type="EMBL" id="MCF8587854.1"/>
    </source>
</evidence>
<dbReference type="RefSeq" id="WP_236997076.1">
    <property type="nucleotide sequence ID" value="NZ_JAKKOR010000003.1"/>
</dbReference>
<keyword evidence="4" id="KW-1185">Reference proteome</keyword>
<feature type="transmembrane region" description="Helical" evidence="2">
    <location>
        <begin position="39"/>
        <end position="61"/>
    </location>
</feature>
<keyword evidence="2" id="KW-1133">Transmembrane helix</keyword>
<evidence type="ECO:0000256" key="2">
    <source>
        <dbReference type="SAM" id="Phobius"/>
    </source>
</evidence>
<organism evidence="3 4">
    <name type="scientific">Gordonia liuliyuniae</name>
    <dbReference type="NCBI Taxonomy" id="2911517"/>
    <lineage>
        <taxon>Bacteria</taxon>
        <taxon>Bacillati</taxon>
        <taxon>Actinomycetota</taxon>
        <taxon>Actinomycetes</taxon>
        <taxon>Mycobacteriales</taxon>
        <taxon>Gordoniaceae</taxon>
        <taxon>Gordonia</taxon>
    </lineage>
</organism>
<evidence type="ECO:0000256" key="1">
    <source>
        <dbReference type="SAM" id="MobiDB-lite"/>
    </source>
</evidence>
<feature type="transmembrane region" description="Helical" evidence="2">
    <location>
        <begin position="67"/>
        <end position="86"/>
    </location>
</feature>
<keyword evidence="2" id="KW-0472">Membrane</keyword>
<evidence type="ECO:0000313" key="4">
    <source>
        <dbReference type="Proteomes" id="UP001200110"/>
    </source>
</evidence>
<gene>
    <name evidence="3" type="ORF">L5G33_05130</name>
</gene>
<accession>A0ABS9IQN4</accession>
<sequence>MNVEPTPGGGSGPANGGPTDPVRSHLFARTARPLKAVGLVGYGALLLAVASLAVTIAAAGFDMMVTPWIVATVVFGIIGISCLVFARTRLTADDSLDRPGHDPIVPEVTAEEAAEYEREFHGRRVHRDESPDPR</sequence>
<protein>
    <submittedName>
        <fullName evidence="3">Uncharacterized protein</fullName>
    </submittedName>
</protein>
<dbReference type="EMBL" id="JAKKOR010000003">
    <property type="protein sequence ID" value="MCF8587854.1"/>
    <property type="molecule type" value="Genomic_DNA"/>
</dbReference>
<keyword evidence="2" id="KW-0812">Transmembrane</keyword>
<feature type="region of interest" description="Disordered" evidence="1">
    <location>
        <begin position="1"/>
        <end position="23"/>
    </location>
</feature>
<reference evidence="3 4" key="1">
    <citation type="submission" date="2022-01" db="EMBL/GenBank/DDBJ databases">
        <authorList>
            <person name="Huang Y."/>
        </authorList>
    </citation>
    <scope>NUCLEOTIDE SEQUENCE [LARGE SCALE GENOMIC DNA]</scope>
    <source>
        <strain evidence="3 4">HY366</strain>
    </source>
</reference>
<dbReference type="Proteomes" id="UP001200110">
    <property type="component" value="Unassembled WGS sequence"/>
</dbReference>
<proteinExistence type="predicted"/>
<name>A0ABS9IQN4_9ACTN</name>